<dbReference type="EC" id="2.1.1.-" evidence="2"/>
<sequence length="257" mass="29503">MGSNNKGWYEVLFENFAKQYDREEFTQGTVGECDFLEKELNFDTSLKILDVGCGTGRHSIELTKRGYDITGIDLSESQLKRAKEKAALMDIQVKFLQADARNLPFFHEFDVAIMMCEGGFPLMETDEMNFEILKQVTKSLKSKSKFIFTTLNGLFPLYHSVEAFTNKESGENSTTYRSNTFDLMTFRYHSIVEFTDDAGNKKTIESNERYYVPSEITWLLKSLGFTKIEIFGAHLGAFSRNDNLTTEDFEMLVIAEK</sequence>
<dbReference type="SUPFAM" id="SSF53335">
    <property type="entry name" value="S-adenosyl-L-methionine-dependent methyltransferases"/>
    <property type="match status" value="1"/>
</dbReference>
<dbReference type="Proteomes" id="UP001597414">
    <property type="component" value="Unassembled WGS sequence"/>
</dbReference>
<dbReference type="EMBL" id="JBHUIV010000010">
    <property type="protein sequence ID" value="MFD2201074.1"/>
    <property type="molecule type" value="Genomic_DNA"/>
</dbReference>
<keyword evidence="2" id="KW-0489">Methyltransferase</keyword>
<dbReference type="Gene3D" id="2.20.25.110">
    <property type="entry name" value="S-adenosyl-L-methionine-dependent methyltransferases"/>
    <property type="match status" value="1"/>
</dbReference>
<evidence type="ECO:0000313" key="3">
    <source>
        <dbReference type="Proteomes" id="UP001597414"/>
    </source>
</evidence>
<dbReference type="InterPro" id="IPR041698">
    <property type="entry name" value="Methyltransf_25"/>
</dbReference>
<dbReference type="RefSeq" id="WP_380800968.1">
    <property type="nucleotide sequence ID" value="NZ_JBHUIV010000010.1"/>
</dbReference>
<dbReference type="Gene3D" id="3.40.50.150">
    <property type="entry name" value="Vaccinia Virus protein VP39"/>
    <property type="match status" value="1"/>
</dbReference>
<accession>A0ABW5B749</accession>
<dbReference type="InterPro" id="IPR029063">
    <property type="entry name" value="SAM-dependent_MTases_sf"/>
</dbReference>
<keyword evidence="2" id="KW-0808">Transferase</keyword>
<keyword evidence="3" id="KW-1185">Reference proteome</keyword>
<organism evidence="2 3">
    <name type="scientific">Shivajiella indica</name>
    <dbReference type="NCBI Taxonomy" id="872115"/>
    <lineage>
        <taxon>Bacteria</taxon>
        <taxon>Pseudomonadati</taxon>
        <taxon>Bacteroidota</taxon>
        <taxon>Cytophagia</taxon>
        <taxon>Cytophagales</taxon>
        <taxon>Cyclobacteriaceae</taxon>
        <taxon>Shivajiella</taxon>
    </lineage>
</organism>
<name>A0ABW5B749_9BACT</name>
<protein>
    <submittedName>
        <fullName evidence="2">Class I SAM-dependent methyltransferase</fullName>
        <ecNumber evidence="2">2.1.1.-</ecNumber>
    </submittedName>
</protein>
<dbReference type="PANTHER" id="PTHR43591">
    <property type="entry name" value="METHYLTRANSFERASE"/>
    <property type="match status" value="1"/>
</dbReference>
<reference evidence="3" key="1">
    <citation type="journal article" date="2019" name="Int. J. Syst. Evol. Microbiol.">
        <title>The Global Catalogue of Microorganisms (GCM) 10K type strain sequencing project: providing services to taxonomists for standard genome sequencing and annotation.</title>
        <authorList>
            <consortium name="The Broad Institute Genomics Platform"/>
            <consortium name="The Broad Institute Genome Sequencing Center for Infectious Disease"/>
            <person name="Wu L."/>
            <person name="Ma J."/>
        </authorList>
    </citation>
    <scope>NUCLEOTIDE SEQUENCE [LARGE SCALE GENOMIC DNA]</scope>
    <source>
        <strain evidence="3">KCTC 19812</strain>
    </source>
</reference>
<dbReference type="GO" id="GO:0032259">
    <property type="term" value="P:methylation"/>
    <property type="evidence" value="ECO:0007669"/>
    <property type="project" value="UniProtKB-KW"/>
</dbReference>
<dbReference type="CDD" id="cd02440">
    <property type="entry name" value="AdoMet_MTases"/>
    <property type="match status" value="1"/>
</dbReference>
<gene>
    <name evidence="2" type="ORF">ACFSKV_05825</name>
</gene>
<feature type="domain" description="Methyltransferase" evidence="1">
    <location>
        <begin position="48"/>
        <end position="141"/>
    </location>
</feature>
<evidence type="ECO:0000259" key="1">
    <source>
        <dbReference type="Pfam" id="PF13649"/>
    </source>
</evidence>
<dbReference type="GO" id="GO:0008168">
    <property type="term" value="F:methyltransferase activity"/>
    <property type="evidence" value="ECO:0007669"/>
    <property type="project" value="UniProtKB-KW"/>
</dbReference>
<dbReference type="Pfam" id="PF13649">
    <property type="entry name" value="Methyltransf_25"/>
    <property type="match status" value="1"/>
</dbReference>
<proteinExistence type="predicted"/>
<evidence type="ECO:0000313" key="2">
    <source>
        <dbReference type="EMBL" id="MFD2201074.1"/>
    </source>
</evidence>
<comment type="caution">
    <text evidence="2">The sequence shown here is derived from an EMBL/GenBank/DDBJ whole genome shotgun (WGS) entry which is preliminary data.</text>
</comment>